<dbReference type="InterPro" id="IPR013216">
    <property type="entry name" value="Methyltransf_11"/>
</dbReference>
<sequence>MNRVNIDAGASFDWGRTSQDYAAYRDIYPPAFYEKILELGLCTRGQRVLDLGTGTGVLPRNLYAHGARFTGADIAENQIIQARRLAGEAGMDIDFTVGPAEDLCFPDESFDVVTACQCFFYFDPAKVLPNIHRMLRPGGKLAILYMAWLPEEDPIAGESEALVLRHNPQWSGGGEVRHPIAIPKEADSLFDVEASLCFDLSVPFTRESWNGRIKACRGIGASLPDAEIAAFEREHRALLERIAPERFDILHYAAMTVLRSKK</sequence>
<evidence type="ECO:0000256" key="2">
    <source>
        <dbReference type="ARBA" id="ARBA00022603"/>
    </source>
</evidence>
<evidence type="ECO:0000313" key="5">
    <source>
        <dbReference type="EMBL" id="MBC8570997.1"/>
    </source>
</evidence>
<keyword evidence="6" id="KW-1185">Reference proteome</keyword>
<keyword evidence="3" id="KW-0808">Transferase</keyword>
<organism evidence="5 6">
    <name type="scientific">Zongyangia hominis</name>
    <dbReference type="NCBI Taxonomy" id="2763677"/>
    <lineage>
        <taxon>Bacteria</taxon>
        <taxon>Bacillati</taxon>
        <taxon>Bacillota</taxon>
        <taxon>Clostridia</taxon>
        <taxon>Eubacteriales</taxon>
        <taxon>Oscillospiraceae</taxon>
        <taxon>Zongyangia</taxon>
    </lineage>
</organism>
<comment type="caution">
    <text evidence="5">The sequence shown here is derived from an EMBL/GenBank/DDBJ whole genome shotgun (WGS) entry which is preliminary data.</text>
</comment>
<dbReference type="Pfam" id="PF08241">
    <property type="entry name" value="Methyltransf_11"/>
    <property type="match status" value="1"/>
</dbReference>
<dbReference type="GO" id="GO:0008757">
    <property type="term" value="F:S-adenosylmethionine-dependent methyltransferase activity"/>
    <property type="evidence" value="ECO:0007669"/>
    <property type="project" value="InterPro"/>
</dbReference>
<dbReference type="Gene3D" id="3.40.50.150">
    <property type="entry name" value="Vaccinia Virus protein VP39"/>
    <property type="match status" value="1"/>
</dbReference>
<comment type="similarity">
    <text evidence="1">Belongs to the methyltransferase superfamily.</text>
</comment>
<name>A0A926EBS8_9FIRM</name>
<dbReference type="CDD" id="cd02440">
    <property type="entry name" value="AdoMet_MTases"/>
    <property type="match status" value="1"/>
</dbReference>
<dbReference type="InterPro" id="IPR051052">
    <property type="entry name" value="Diverse_substrate_MTase"/>
</dbReference>
<evidence type="ECO:0000313" key="6">
    <source>
        <dbReference type="Proteomes" id="UP000660861"/>
    </source>
</evidence>
<dbReference type="RefSeq" id="WP_262398088.1">
    <property type="nucleotide sequence ID" value="NZ_JACRTC010000006.1"/>
</dbReference>
<dbReference type="PANTHER" id="PTHR44942">
    <property type="entry name" value="METHYLTRANSF_11 DOMAIN-CONTAINING PROTEIN"/>
    <property type="match status" value="1"/>
</dbReference>
<gene>
    <name evidence="5" type="ORF">H8709_09175</name>
</gene>
<keyword evidence="2 5" id="KW-0489">Methyltransferase</keyword>
<evidence type="ECO:0000256" key="3">
    <source>
        <dbReference type="ARBA" id="ARBA00022679"/>
    </source>
</evidence>
<dbReference type="PANTHER" id="PTHR44942:SF4">
    <property type="entry name" value="METHYLTRANSFERASE TYPE 11 DOMAIN-CONTAINING PROTEIN"/>
    <property type="match status" value="1"/>
</dbReference>
<dbReference type="EMBL" id="JACRTC010000006">
    <property type="protein sequence ID" value="MBC8570997.1"/>
    <property type="molecule type" value="Genomic_DNA"/>
</dbReference>
<dbReference type="AlphaFoldDB" id="A0A926EBS8"/>
<dbReference type="InterPro" id="IPR029063">
    <property type="entry name" value="SAM-dependent_MTases_sf"/>
</dbReference>
<accession>A0A926EBS8</accession>
<dbReference type="SUPFAM" id="SSF53335">
    <property type="entry name" value="S-adenosyl-L-methionine-dependent methyltransferases"/>
    <property type="match status" value="1"/>
</dbReference>
<proteinExistence type="inferred from homology"/>
<dbReference type="Proteomes" id="UP000660861">
    <property type="component" value="Unassembled WGS sequence"/>
</dbReference>
<evidence type="ECO:0000256" key="1">
    <source>
        <dbReference type="ARBA" id="ARBA00008361"/>
    </source>
</evidence>
<evidence type="ECO:0000259" key="4">
    <source>
        <dbReference type="Pfam" id="PF08241"/>
    </source>
</evidence>
<protein>
    <submittedName>
        <fullName evidence="5">Methyltransferase domain-containing protein</fullName>
    </submittedName>
</protein>
<feature type="domain" description="Methyltransferase type 11" evidence="4">
    <location>
        <begin position="49"/>
        <end position="143"/>
    </location>
</feature>
<dbReference type="GO" id="GO:0032259">
    <property type="term" value="P:methylation"/>
    <property type="evidence" value="ECO:0007669"/>
    <property type="project" value="UniProtKB-KW"/>
</dbReference>
<reference evidence="5" key="1">
    <citation type="submission" date="2020-08" db="EMBL/GenBank/DDBJ databases">
        <title>Genome public.</title>
        <authorList>
            <person name="Liu C."/>
            <person name="Sun Q."/>
        </authorList>
    </citation>
    <scope>NUCLEOTIDE SEQUENCE</scope>
    <source>
        <strain evidence="5">NSJ-54</strain>
    </source>
</reference>